<protein>
    <submittedName>
        <fullName evidence="1">Uncharacterized protein</fullName>
    </submittedName>
</protein>
<sequence length="58" mass="6439">MTRKKKGSKKLKPLVACVVVETHEHYESETRKPVRLYGWSAGVGPSTLPFPLACIKGQ</sequence>
<gene>
    <name evidence="1" type="ORF">LCGC14_1828820</name>
</gene>
<feature type="non-terminal residue" evidence="1">
    <location>
        <position position="58"/>
    </location>
</feature>
<evidence type="ECO:0000313" key="1">
    <source>
        <dbReference type="EMBL" id="KKL97994.1"/>
    </source>
</evidence>
<dbReference type="AlphaFoldDB" id="A0A0F9GGN6"/>
<proteinExistence type="predicted"/>
<accession>A0A0F9GGN6</accession>
<comment type="caution">
    <text evidence="1">The sequence shown here is derived from an EMBL/GenBank/DDBJ whole genome shotgun (WGS) entry which is preliminary data.</text>
</comment>
<dbReference type="EMBL" id="LAZR01018027">
    <property type="protein sequence ID" value="KKL97994.1"/>
    <property type="molecule type" value="Genomic_DNA"/>
</dbReference>
<organism evidence="1">
    <name type="scientific">marine sediment metagenome</name>
    <dbReference type="NCBI Taxonomy" id="412755"/>
    <lineage>
        <taxon>unclassified sequences</taxon>
        <taxon>metagenomes</taxon>
        <taxon>ecological metagenomes</taxon>
    </lineage>
</organism>
<reference evidence="1" key="1">
    <citation type="journal article" date="2015" name="Nature">
        <title>Complex archaea that bridge the gap between prokaryotes and eukaryotes.</title>
        <authorList>
            <person name="Spang A."/>
            <person name="Saw J.H."/>
            <person name="Jorgensen S.L."/>
            <person name="Zaremba-Niedzwiedzka K."/>
            <person name="Martijn J."/>
            <person name="Lind A.E."/>
            <person name="van Eijk R."/>
            <person name="Schleper C."/>
            <person name="Guy L."/>
            <person name="Ettema T.J."/>
        </authorList>
    </citation>
    <scope>NUCLEOTIDE SEQUENCE</scope>
</reference>
<name>A0A0F9GGN6_9ZZZZ</name>